<proteinExistence type="predicted"/>
<feature type="domain" description="Ras/Rap GTPase-activating protein SynGAP-like PH" evidence="2">
    <location>
        <begin position="75"/>
        <end position="108"/>
    </location>
</feature>
<keyword evidence="4" id="KW-1185">Reference proteome</keyword>
<reference evidence="3 4" key="1">
    <citation type="journal article" date="2013" name="Nature">
        <title>Insights into bilaterian evolution from three spiralian genomes.</title>
        <authorList>
            <person name="Simakov O."/>
            <person name="Marletaz F."/>
            <person name="Cho S.J."/>
            <person name="Edsinger-Gonzales E."/>
            <person name="Havlak P."/>
            <person name="Hellsten U."/>
            <person name="Kuo D.H."/>
            <person name="Larsson T."/>
            <person name="Lv J."/>
            <person name="Arendt D."/>
            <person name="Savage R."/>
            <person name="Osoegawa K."/>
            <person name="de Jong P."/>
            <person name="Grimwood J."/>
            <person name="Chapman J.A."/>
            <person name="Shapiro H."/>
            <person name="Aerts A."/>
            <person name="Otillar R.P."/>
            <person name="Terry A.Y."/>
            <person name="Boore J.L."/>
            <person name="Grigoriev I.V."/>
            <person name="Lindberg D.R."/>
            <person name="Seaver E.C."/>
            <person name="Weisblat D.A."/>
            <person name="Putnam N.H."/>
            <person name="Rokhsar D.S."/>
        </authorList>
    </citation>
    <scope>NUCLEOTIDE SEQUENCE [LARGE SCALE GENOMIC DNA]</scope>
</reference>
<dbReference type="CTD" id="20237888"/>
<dbReference type="Proteomes" id="UP000030746">
    <property type="component" value="Unassembled WGS sequence"/>
</dbReference>
<organism evidence="3 4">
    <name type="scientific">Lottia gigantea</name>
    <name type="common">Giant owl limpet</name>
    <dbReference type="NCBI Taxonomy" id="225164"/>
    <lineage>
        <taxon>Eukaryota</taxon>
        <taxon>Metazoa</taxon>
        <taxon>Spiralia</taxon>
        <taxon>Lophotrochozoa</taxon>
        <taxon>Mollusca</taxon>
        <taxon>Gastropoda</taxon>
        <taxon>Patellogastropoda</taxon>
        <taxon>Lottioidea</taxon>
        <taxon>Lottiidae</taxon>
        <taxon>Lottia</taxon>
    </lineage>
</organism>
<dbReference type="KEGG" id="lgi:LOTGIDRAFT_158844"/>
<dbReference type="InterPro" id="IPR001252">
    <property type="entry name" value="Malate_DH_AS"/>
</dbReference>
<accession>V4A4T4</accession>
<dbReference type="AlphaFoldDB" id="V4A4T4"/>
<dbReference type="GO" id="GO:0006108">
    <property type="term" value="P:malate metabolic process"/>
    <property type="evidence" value="ECO:0007669"/>
    <property type="project" value="InterPro"/>
</dbReference>
<dbReference type="InterPro" id="IPR057606">
    <property type="entry name" value="SynGAP1-like_PH"/>
</dbReference>
<dbReference type="STRING" id="225164.V4A4T4"/>
<name>V4A4T4_LOTGI</name>
<gene>
    <name evidence="3" type="ORF">LOTGIDRAFT_158844</name>
</gene>
<sequence>MEYLCPCWPVSKCCDKKDKLRDNSKTKLFIVDTEQTIVPTDSSVDRLNERRGSAPLVSSGFSGEETMDTTPSSTSSRLASFFSKKGLRSNLKRTKSVTKLDRKRSASQVNENDTLIFVIMMFVVKTVELLLQDHISLADLLIF</sequence>
<evidence type="ECO:0000259" key="2">
    <source>
        <dbReference type="Pfam" id="PF25321"/>
    </source>
</evidence>
<evidence type="ECO:0000313" key="4">
    <source>
        <dbReference type="Proteomes" id="UP000030746"/>
    </source>
</evidence>
<protein>
    <recommendedName>
        <fullName evidence="2">Ras/Rap GTPase-activating protein SynGAP-like PH domain-containing protein</fullName>
    </recommendedName>
</protein>
<dbReference type="PROSITE" id="PS00068">
    <property type="entry name" value="MDH"/>
    <property type="match status" value="1"/>
</dbReference>
<dbReference type="GeneID" id="20237888"/>
<evidence type="ECO:0000313" key="3">
    <source>
        <dbReference type="EMBL" id="ESO98888.1"/>
    </source>
</evidence>
<dbReference type="HOGENOM" id="CLU_1808389_0_0_1"/>
<feature type="region of interest" description="Disordered" evidence="1">
    <location>
        <begin position="49"/>
        <end position="76"/>
    </location>
</feature>
<dbReference type="GO" id="GO:0016615">
    <property type="term" value="F:malate dehydrogenase activity"/>
    <property type="evidence" value="ECO:0007669"/>
    <property type="project" value="InterPro"/>
</dbReference>
<dbReference type="Pfam" id="PF25321">
    <property type="entry name" value="PH_RASGAP"/>
    <property type="match status" value="1"/>
</dbReference>
<dbReference type="EMBL" id="KB201205">
    <property type="protein sequence ID" value="ESO98888.1"/>
    <property type="molecule type" value="Genomic_DNA"/>
</dbReference>
<dbReference type="OrthoDB" id="6147547at2759"/>
<evidence type="ECO:0000256" key="1">
    <source>
        <dbReference type="SAM" id="MobiDB-lite"/>
    </source>
</evidence>
<dbReference type="RefSeq" id="XP_009050515.1">
    <property type="nucleotide sequence ID" value="XM_009052267.1"/>
</dbReference>